<dbReference type="Gene3D" id="3.30.1360.200">
    <property type="match status" value="1"/>
</dbReference>
<proteinExistence type="predicted"/>
<dbReference type="Proteomes" id="UP001500840">
    <property type="component" value="Unassembled WGS sequence"/>
</dbReference>
<dbReference type="RefSeq" id="WP_345325046.1">
    <property type="nucleotide sequence ID" value="NZ_BAABGA010000049.1"/>
</dbReference>
<keyword evidence="1" id="KW-0732">Signal</keyword>
<reference evidence="4" key="1">
    <citation type="journal article" date="2019" name="Int. J. Syst. Evol. Microbiol.">
        <title>The Global Catalogue of Microorganisms (GCM) 10K type strain sequencing project: providing services to taxonomists for standard genome sequencing and annotation.</title>
        <authorList>
            <consortium name="The Broad Institute Genomics Platform"/>
            <consortium name="The Broad Institute Genome Sequencing Center for Infectious Disease"/>
            <person name="Wu L."/>
            <person name="Ma J."/>
        </authorList>
    </citation>
    <scope>NUCLEOTIDE SEQUENCE [LARGE SCALE GENOMIC DNA]</scope>
    <source>
        <strain evidence="4">JCM 17759</strain>
    </source>
</reference>
<dbReference type="InterPro" id="IPR054384">
    <property type="entry name" value="SecDF_P1_head"/>
</dbReference>
<evidence type="ECO:0000256" key="1">
    <source>
        <dbReference type="SAM" id="SignalP"/>
    </source>
</evidence>
<name>A0ABP8N708_9BACT</name>
<feature type="domain" description="SecDF P1 head subdomain" evidence="2">
    <location>
        <begin position="50"/>
        <end position="139"/>
    </location>
</feature>
<evidence type="ECO:0000313" key="4">
    <source>
        <dbReference type="Proteomes" id="UP001500840"/>
    </source>
</evidence>
<comment type="caution">
    <text evidence="3">The sequence shown here is derived from an EMBL/GenBank/DDBJ whole genome shotgun (WGS) entry which is preliminary data.</text>
</comment>
<evidence type="ECO:0000259" key="2">
    <source>
        <dbReference type="Pfam" id="PF22599"/>
    </source>
</evidence>
<dbReference type="Pfam" id="PF22599">
    <property type="entry name" value="SecDF_P1_head"/>
    <property type="match status" value="1"/>
</dbReference>
<dbReference type="EMBL" id="BAABGA010000049">
    <property type="protein sequence ID" value="GAA4460212.1"/>
    <property type="molecule type" value="Genomic_DNA"/>
</dbReference>
<gene>
    <name evidence="3" type="ORF">GCM10023156_40920</name>
</gene>
<feature type="chain" id="PRO_5047164027" description="SecDF P1 head subdomain domain-containing protein" evidence="1">
    <location>
        <begin position="25"/>
        <end position="158"/>
    </location>
</feature>
<organism evidence="3 4">
    <name type="scientific">Novipirellula rosea</name>
    <dbReference type="NCBI Taxonomy" id="1031540"/>
    <lineage>
        <taxon>Bacteria</taxon>
        <taxon>Pseudomonadati</taxon>
        <taxon>Planctomycetota</taxon>
        <taxon>Planctomycetia</taxon>
        <taxon>Pirellulales</taxon>
        <taxon>Pirellulaceae</taxon>
        <taxon>Novipirellula</taxon>
    </lineage>
</organism>
<feature type="signal peptide" evidence="1">
    <location>
        <begin position="1"/>
        <end position="24"/>
    </location>
</feature>
<keyword evidence="4" id="KW-1185">Reference proteome</keyword>
<evidence type="ECO:0000313" key="3">
    <source>
        <dbReference type="EMBL" id="GAA4460212.1"/>
    </source>
</evidence>
<sequence>MLKPQVLLAVLACLLVCPSEQLRAQEPASLLEFRLADDNDTAGWQEMEVRGSDKPIFVSNEVALNGGDIEKVSFYKDRNGDPSVGLTLSQDGAEAMITTTSQNRGKKLAILLGGKVVSAPVIQSAISKEVQITGRFDQDDLLTFFHAIVLRKLPANGK</sequence>
<accession>A0ABP8N708</accession>
<protein>
    <recommendedName>
        <fullName evidence="2">SecDF P1 head subdomain domain-containing protein</fullName>
    </recommendedName>
</protein>